<dbReference type="Proteomes" id="UP000036700">
    <property type="component" value="Chromosome"/>
</dbReference>
<dbReference type="STRING" id="445709.ABW99_20680"/>
<gene>
    <name evidence="7" type="ORF">ABW99_20680</name>
</gene>
<feature type="transmembrane region" description="Helical" evidence="5">
    <location>
        <begin position="241"/>
        <end position="261"/>
    </location>
</feature>
<feature type="transmembrane region" description="Helical" evidence="5">
    <location>
        <begin position="201"/>
        <end position="221"/>
    </location>
</feature>
<evidence type="ECO:0000256" key="3">
    <source>
        <dbReference type="ARBA" id="ARBA00022989"/>
    </source>
</evidence>
<dbReference type="GO" id="GO:0016020">
    <property type="term" value="C:membrane"/>
    <property type="evidence" value="ECO:0007669"/>
    <property type="project" value="UniProtKB-SubCell"/>
</dbReference>
<dbReference type="GO" id="GO:0055085">
    <property type="term" value="P:transmembrane transport"/>
    <property type="evidence" value="ECO:0007669"/>
    <property type="project" value="InterPro"/>
</dbReference>
<feature type="transmembrane region" description="Helical" evidence="5">
    <location>
        <begin position="282"/>
        <end position="310"/>
    </location>
</feature>
<reference evidence="8" key="1">
    <citation type="submission" date="2015-06" db="EMBL/GenBank/DDBJ databases">
        <authorList>
            <person name="Hoefler B.C."/>
            <person name="Straight P.D."/>
        </authorList>
    </citation>
    <scope>NUCLEOTIDE SEQUENCE [LARGE SCALE GENOMIC DNA]</scope>
    <source>
        <strain evidence="8">DSM 25325</strain>
    </source>
</reference>
<dbReference type="Pfam" id="PF00324">
    <property type="entry name" value="AA_permease"/>
    <property type="match status" value="1"/>
</dbReference>
<protein>
    <submittedName>
        <fullName evidence="7">Amino acid ABC transporter permease</fullName>
    </submittedName>
</protein>
<keyword evidence="4 5" id="KW-0472">Membrane</keyword>
<evidence type="ECO:0000256" key="5">
    <source>
        <dbReference type="SAM" id="Phobius"/>
    </source>
</evidence>
<dbReference type="InterPro" id="IPR050367">
    <property type="entry name" value="APC_superfamily"/>
</dbReference>
<evidence type="ECO:0000259" key="6">
    <source>
        <dbReference type="Pfam" id="PF00324"/>
    </source>
</evidence>
<dbReference type="PANTHER" id="PTHR42770:SF16">
    <property type="entry name" value="AMINO ACID PERMEASE"/>
    <property type="match status" value="1"/>
</dbReference>
<dbReference type="PANTHER" id="PTHR42770">
    <property type="entry name" value="AMINO ACID TRANSPORTER-RELATED"/>
    <property type="match status" value="1"/>
</dbReference>
<dbReference type="EMBL" id="CP011568">
    <property type="protein sequence ID" value="ALX34838.1"/>
    <property type="molecule type" value="Genomic_DNA"/>
</dbReference>
<feature type="transmembrane region" description="Helical" evidence="5">
    <location>
        <begin position="99"/>
        <end position="120"/>
    </location>
</feature>
<keyword evidence="2 5" id="KW-0812">Transmembrane</keyword>
<keyword evidence="3 5" id="KW-1133">Transmembrane helix</keyword>
<accession>A0A0U4D1Q5</accession>
<dbReference type="PIRSF" id="PIRSF006060">
    <property type="entry name" value="AA_transporter"/>
    <property type="match status" value="1"/>
</dbReference>
<feature type="transmembrane region" description="Helical" evidence="5">
    <location>
        <begin position="20"/>
        <end position="46"/>
    </location>
</feature>
<comment type="subcellular location">
    <subcellularLocation>
        <location evidence="1">Membrane</location>
        <topology evidence="1">Multi-pass membrane protein</topology>
    </subcellularLocation>
</comment>
<dbReference type="KEGG" id="ptx:ABW99_20680"/>
<name>A0A0U4D1Q5_9BURK</name>
<evidence type="ECO:0000256" key="2">
    <source>
        <dbReference type="ARBA" id="ARBA00022692"/>
    </source>
</evidence>
<feature type="transmembrane region" description="Helical" evidence="5">
    <location>
        <begin position="58"/>
        <end position="79"/>
    </location>
</feature>
<feature type="transmembrane region" description="Helical" evidence="5">
    <location>
        <begin position="442"/>
        <end position="462"/>
    </location>
</feature>
<feature type="transmembrane region" description="Helical" evidence="5">
    <location>
        <begin position="411"/>
        <end position="430"/>
    </location>
</feature>
<sequence length="483" mass="51324">MSDSPTSPSEHTGLKRDTIGWFGIFLMVITTNGPLTSMGGGVPASISLGNGIGLPGSYVIVCVAYLLFAVGFCAMSPHVKNGGAFYAYITKGLGTIPGVGGACIAVLSYVAVLLACYAMLGHFLSVACALFGLAVPWWICAIVAAVAAHLLCVRGIEFSGRLLLILMLSEVGVILLADLLELLRVRPAAQALSFLPFSPSMVFTQGFGPSLIFVVASFMGFETAAIYSQEAREAHRSVPRAMYFSIVFIGVLYAGSIWLMLNHFGIAEAVGVASRDPGGMWLSMFSVLAGHTAAKIGSVLVMTSLFAAVLSFTNVVARYWHALAVRGLVWRVLSRTHPQRQSPHIASAATMGISVVLILLCAKAGLDPMLQVLPWASVPSAVGVLSCQVLAAVAVVVFFRRNRTGVSLWRSLFAPAISAAVLLFFLWEMIIHVELLSGLSAALSYSLALSVLLAGFLASCYATDLRRRSPTRYAQLSDLVRLP</sequence>
<keyword evidence="8" id="KW-1185">Reference proteome</keyword>
<dbReference type="InterPro" id="IPR004841">
    <property type="entry name" value="AA-permease/SLC12A_dom"/>
</dbReference>
<dbReference type="OrthoDB" id="9804700at2"/>
<feature type="transmembrane region" description="Helical" evidence="5">
    <location>
        <begin position="162"/>
        <end position="180"/>
    </location>
</feature>
<feature type="transmembrane region" description="Helical" evidence="5">
    <location>
        <begin position="378"/>
        <end position="399"/>
    </location>
</feature>
<evidence type="ECO:0000313" key="7">
    <source>
        <dbReference type="EMBL" id="ALX34838.1"/>
    </source>
</evidence>
<feature type="transmembrane region" description="Helical" evidence="5">
    <location>
        <begin position="127"/>
        <end position="150"/>
    </location>
</feature>
<evidence type="ECO:0000313" key="8">
    <source>
        <dbReference type="Proteomes" id="UP000036700"/>
    </source>
</evidence>
<dbReference type="AlphaFoldDB" id="A0A0U4D1Q5"/>
<evidence type="ECO:0000256" key="1">
    <source>
        <dbReference type="ARBA" id="ARBA00004141"/>
    </source>
</evidence>
<organism evidence="7 8">
    <name type="scientific">Pandoraea thiooxydans</name>
    <dbReference type="NCBI Taxonomy" id="445709"/>
    <lineage>
        <taxon>Bacteria</taxon>
        <taxon>Pseudomonadati</taxon>
        <taxon>Pseudomonadota</taxon>
        <taxon>Betaproteobacteria</taxon>
        <taxon>Burkholderiales</taxon>
        <taxon>Burkholderiaceae</taxon>
        <taxon>Pandoraea</taxon>
    </lineage>
</organism>
<feature type="domain" description="Amino acid permease/ SLC12A" evidence="6">
    <location>
        <begin position="46"/>
        <end position="433"/>
    </location>
</feature>
<feature type="transmembrane region" description="Helical" evidence="5">
    <location>
        <begin position="345"/>
        <end position="366"/>
    </location>
</feature>
<proteinExistence type="predicted"/>
<evidence type="ECO:0000256" key="4">
    <source>
        <dbReference type="ARBA" id="ARBA00023136"/>
    </source>
</evidence>
<dbReference type="Gene3D" id="1.20.1740.10">
    <property type="entry name" value="Amino acid/polyamine transporter I"/>
    <property type="match status" value="1"/>
</dbReference>